<dbReference type="EMBL" id="CP036526">
    <property type="protein sequence ID" value="QDT08819.1"/>
    <property type="molecule type" value="Genomic_DNA"/>
</dbReference>
<name>A0A517NNX0_9BACT</name>
<protein>
    <recommendedName>
        <fullName evidence="2">Ice-binding protein C-terminal domain-containing protein</fullName>
    </recommendedName>
</protein>
<dbReference type="InterPro" id="IPR013424">
    <property type="entry name" value="Ice-binding_C"/>
</dbReference>
<keyword evidence="1" id="KW-0732">Signal</keyword>
<dbReference type="OrthoDB" id="281518at2"/>
<evidence type="ECO:0000259" key="2">
    <source>
        <dbReference type="Pfam" id="PF07589"/>
    </source>
</evidence>
<dbReference type="RefSeq" id="WP_145416299.1">
    <property type="nucleotide sequence ID" value="NZ_CP036526.1"/>
</dbReference>
<organism evidence="3 4">
    <name type="scientific">Stieleria marina</name>
    <dbReference type="NCBI Taxonomy" id="1930275"/>
    <lineage>
        <taxon>Bacteria</taxon>
        <taxon>Pseudomonadati</taxon>
        <taxon>Planctomycetota</taxon>
        <taxon>Planctomycetia</taxon>
        <taxon>Pirellulales</taxon>
        <taxon>Pirellulaceae</taxon>
        <taxon>Stieleria</taxon>
    </lineage>
</organism>
<feature type="domain" description="Ice-binding protein C-terminal" evidence="2">
    <location>
        <begin position="206"/>
        <end position="230"/>
    </location>
</feature>
<gene>
    <name evidence="3" type="ORF">K239x_07610</name>
</gene>
<dbReference type="AlphaFoldDB" id="A0A517NNX0"/>
<evidence type="ECO:0000313" key="4">
    <source>
        <dbReference type="Proteomes" id="UP000319817"/>
    </source>
</evidence>
<sequence length="231" mass="24759" precursor="true">MKPRILSLVAVLATALPVMSAPTRYLESGAFDTAATGLPFTTVNFDTVGADAIISDGTVFDGLKFDYGAGLGTDELIVVYKPDSANDYDTTSGDAYLGGDVDELIRDNSSFTISNPTGFNAFSFQIVAPEALFLGDIEISVPGNPVFDFTDATFSNELPNGAGFRYFFGIHDPTDSFDSVTINVPLIDDTTDLFGIDDIRFSAVTAVPEPGSLTFLAFGACLVSIRRRRRR</sequence>
<evidence type="ECO:0000256" key="1">
    <source>
        <dbReference type="SAM" id="SignalP"/>
    </source>
</evidence>
<reference evidence="3 4" key="1">
    <citation type="submission" date="2019-02" db="EMBL/GenBank/DDBJ databases">
        <title>Deep-cultivation of Planctomycetes and their phenomic and genomic characterization uncovers novel biology.</title>
        <authorList>
            <person name="Wiegand S."/>
            <person name="Jogler M."/>
            <person name="Boedeker C."/>
            <person name="Pinto D."/>
            <person name="Vollmers J."/>
            <person name="Rivas-Marin E."/>
            <person name="Kohn T."/>
            <person name="Peeters S.H."/>
            <person name="Heuer A."/>
            <person name="Rast P."/>
            <person name="Oberbeckmann S."/>
            <person name="Bunk B."/>
            <person name="Jeske O."/>
            <person name="Meyerdierks A."/>
            <person name="Storesund J.E."/>
            <person name="Kallscheuer N."/>
            <person name="Luecker S."/>
            <person name="Lage O.M."/>
            <person name="Pohl T."/>
            <person name="Merkel B.J."/>
            <person name="Hornburger P."/>
            <person name="Mueller R.-W."/>
            <person name="Bruemmer F."/>
            <person name="Labrenz M."/>
            <person name="Spormann A.M."/>
            <person name="Op den Camp H."/>
            <person name="Overmann J."/>
            <person name="Amann R."/>
            <person name="Jetten M.S.M."/>
            <person name="Mascher T."/>
            <person name="Medema M.H."/>
            <person name="Devos D.P."/>
            <person name="Kaster A.-K."/>
            <person name="Ovreas L."/>
            <person name="Rohde M."/>
            <person name="Galperin M.Y."/>
            <person name="Jogler C."/>
        </authorList>
    </citation>
    <scope>NUCLEOTIDE SEQUENCE [LARGE SCALE GENOMIC DNA]</scope>
    <source>
        <strain evidence="3 4">K23_9</strain>
    </source>
</reference>
<proteinExistence type="predicted"/>
<evidence type="ECO:0000313" key="3">
    <source>
        <dbReference type="EMBL" id="QDT08819.1"/>
    </source>
</evidence>
<dbReference type="Proteomes" id="UP000319817">
    <property type="component" value="Chromosome"/>
</dbReference>
<accession>A0A517NNX0</accession>
<dbReference type="Pfam" id="PF07589">
    <property type="entry name" value="PEP-CTERM"/>
    <property type="match status" value="1"/>
</dbReference>
<feature type="chain" id="PRO_5022156978" description="Ice-binding protein C-terminal domain-containing protein" evidence="1">
    <location>
        <begin position="21"/>
        <end position="231"/>
    </location>
</feature>
<feature type="signal peptide" evidence="1">
    <location>
        <begin position="1"/>
        <end position="20"/>
    </location>
</feature>
<keyword evidence="4" id="KW-1185">Reference proteome</keyword>